<feature type="transmembrane region" description="Helical" evidence="7">
    <location>
        <begin position="107"/>
        <end position="136"/>
    </location>
</feature>
<keyword evidence="3 7" id="KW-0812">Transmembrane</keyword>
<accession>A0AAD7JQ13</accession>
<feature type="region of interest" description="Disordered" evidence="6">
    <location>
        <begin position="1"/>
        <end position="23"/>
    </location>
</feature>
<keyword evidence="5 7" id="KW-0472">Membrane</keyword>
<dbReference type="SUPFAM" id="SSF103473">
    <property type="entry name" value="MFS general substrate transporter"/>
    <property type="match status" value="1"/>
</dbReference>
<dbReference type="PANTHER" id="PTHR23511:SF5">
    <property type="entry name" value="MAJOR FACILITATOR-TYPE TRANSPORTER HXNZ-RELATED"/>
    <property type="match status" value="1"/>
</dbReference>
<dbReference type="AlphaFoldDB" id="A0AAD7JQ13"/>
<dbReference type="PROSITE" id="PS50850">
    <property type="entry name" value="MFS"/>
    <property type="match status" value="1"/>
</dbReference>
<evidence type="ECO:0000313" key="9">
    <source>
        <dbReference type="EMBL" id="KAJ7767982.1"/>
    </source>
</evidence>
<evidence type="ECO:0000256" key="3">
    <source>
        <dbReference type="ARBA" id="ARBA00022692"/>
    </source>
</evidence>
<dbReference type="PANTHER" id="PTHR23511">
    <property type="entry name" value="SYNAPTIC VESICLE GLYCOPROTEIN 2"/>
    <property type="match status" value="1"/>
</dbReference>
<evidence type="ECO:0000256" key="6">
    <source>
        <dbReference type="SAM" id="MobiDB-lite"/>
    </source>
</evidence>
<protein>
    <submittedName>
        <fullName evidence="9">MFS general substrate transporter</fullName>
    </submittedName>
</protein>
<dbReference type="Proteomes" id="UP001215280">
    <property type="component" value="Unassembled WGS sequence"/>
</dbReference>
<dbReference type="InterPro" id="IPR020846">
    <property type="entry name" value="MFS_dom"/>
</dbReference>
<evidence type="ECO:0000256" key="2">
    <source>
        <dbReference type="ARBA" id="ARBA00022448"/>
    </source>
</evidence>
<keyword evidence="2" id="KW-0813">Transport</keyword>
<feature type="transmembrane region" description="Helical" evidence="7">
    <location>
        <begin position="447"/>
        <end position="467"/>
    </location>
</feature>
<dbReference type="InterPro" id="IPR011701">
    <property type="entry name" value="MFS"/>
</dbReference>
<evidence type="ECO:0000259" key="8">
    <source>
        <dbReference type="PROSITE" id="PS50850"/>
    </source>
</evidence>
<evidence type="ECO:0000313" key="10">
    <source>
        <dbReference type="Proteomes" id="UP001215280"/>
    </source>
</evidence>
<gene>
    <name evidence="9" type="ORF">DFH07DRAFT_954875</name>
</gene>
<feature type="transmembrane region" description="Helical" evidence="7">
    <location>
        <begin position="399"/>
        <end position="420"/>
    </location>
</feature>
<organism evidence="9 10">
    <name type="scientific">Mycena maculata</name>
    <dbReference type="NCBI Taxonomy" id="230809"/>
    <lineage>
        <taxon>Eukaryota</taxon>
        <taxon>Fungi</taxon>
        <taxon>Dikarya</taxon>
        <taxon>Basidiomycota</taxon>
        <taxon>Agaricomycotina</taxon>
        <taxon>Agaricomycetes</taxon>
        <taxon>Agaricomycetidae</taxon>
        <taxon>Agaricales</taxon>
        <taxon>Marasmiineae</taxon>
        <taxon>Mycenaceae</taxon>
        <taxon>Mycena</taxon>
    </lineage>
</organism>
<comment type="caution">
    <text evidence="9">The sequence shown here is derived from an EMBL/GenBank/DDBJ whole genome shotgun (WGS) entry which is preliminary data.</text>
</comment>
<feature type="compositionally biased region" description="Basic and acidic residues" evidence="6">
    <location>
        <begin position="1"/>
        <end position="22"/>
    </location>
</feature>
<evidence type="ECO:0000256" key="7">
    <source>
        <dbReference type="SAM" id="Phobius"/>
    </source>
</evidence>
<dbReference type="GO" id="GO:0016020">
    <property type="term" value="C:membrane"/>
    <property type="evidence" value="ECO:0007669"/>
    <property type="project" value="UniProtKB-SubCell"/>
</dbReference>
<dbReference type="InterPro" id="IPR036259">
    <property type="entry name" value="MFS_trans_sf"/>
</dbReference>
<feature type="transmembrane region" description="Helical" evidence="7">
    <location>
        <begin position="566"/>
        <end position="584"/>
    </location>
</feature>
<name>A0AAD7JQ13_9AGAR</name>
<evidence type="ECO:0000256" key="4">
    <source>
        <dbReference type="ARBA" id="ARBA00022989"/>
    </source>
</evidence>
<dbReference type="EMBL" id="JARJLG010000029">
    <property type="protein sequence ID" value="KAJ7767982.1"/>
    <property type="molecule type" value="Genomic_DNA"/>
</dbReference>
<dbReference type="Gene3D" id="1.20.1250.20">
    <property type="entry name" value="MFS general substrate transporter like domains"/>
    <property type="match status" value="1"/>
</dbReference>
<feature type="domain" description="Major facilitator superfamily (MFS) profile" evidence="8">
    <location>
        <begin position="110"/>
        <end position="591"/>
    </location>
</feature>
<feature type="transmembrane region" description="Helical" evidence="7">
    <location>
        <begin position="499"/>
        <end position="521"/>
    </location>
</feature>
<keyword evidence="10" id="KW-1185">Reference proteome</keyword>
<evidence type="ECO:0000256" key="5">
    <source>
        <dbReference type="ARBA" id="ARBA00023136"/>
    </source>
</evidence>
<proteinExistence type="predicted"/>
<keyword evidence="4 7" id="KW-1133">Transmembrane helix</keyword>
<feature type="transmembrane region" description="Helical" evidence="7">
    <location>
        <begin position="474"/>
        <end position="493"/>
    </location>
</feature>
<feature type="transmembrane region" description="Helical" evidence="7">
    <location>
        <begin position="148"/>
        <end position="166"/>
    </location>
</feature>
<dbReference type="Pfam" id="PF07690">
    <property type="entry name" value="MFS_1"/>
    <property type="match status" value="1"/>
</dbReference>
<comment type="subcellular location">
    <subcellularLocation>
        <location evidence="1">Membrane</location>
        <topology evidence="1">Multi-pass membrane protein</topology>
    </subcellularLocation>
</comment>
<reference evidence="9" key="1">
    <citation type="submission" date="2023-03" db="EMBL/GenBank/DDBJ databases">
        <title>Massive genome expansion in bonnet fungi (Mycena s.s.) driven by repeated elements and novel gene families across ecological guilds.</title>
        <authorList>
            <consortium name="Lawrence Berkeley National Laboratory"/>
            <person name="Harder C.B."/>
            <person name="Miyauchi S."/>
            <person name="Viragh M."/>
            <person name="Kuo A."/>
            <person name="Thoen E."/>
            <person name="Andreopoulos B."/>
            <person name="Lu D."/>
            <person name="Skrede I."/>
            <person name="Drula E."/>
            <person name="Henrissat B."/>
            <person name="Morin E."/>
            <person name="Kohler A."/>
            <person name="Barry K."/>
            <person name="LaButti K."/>
            <person name="Morin E."/>
            <person name="Salamov A."/>
            <person name="Lipzen A."/>
            <person name="Mereny Z."/>
            <person name="Hegedus B."/>
            <person name="Baldrian P."/>
            <person name="Stursova M."/>
            <person name="Weitz H."/>
            <person name="Taylor A."/>
            <person name="Grigoriev I.V."/>
            <person name="Nagy L.G."/>
            <person name="Martin F."/>
            <person name="Kauserud H."/>
        </authorList>
    </citation>
    <scope>NUCLEOTIDE SEQUENCE</scope>
    <source>
        <strain evidence="9">CBHHK188m</strain>
    </source>
</reference>
<feature type="transmembrane region" description="Helical" evidence="7">
    <location>
        <begin position="199"/>
        <end position="223"/>
    </location>
</feature>
<dbReference type="GO" id="GO:0022857">
    <property type="term" value="F:transmembrane transporter activity"/>
    <property type="evidence" value="ECO:0007669"/>
    <property type="project" value="InterPro"/>
</dbReference>
<feature type="transmembrane region" description="Helical" evidence="7">
    <location>
        <begin position="291"/>
        <end position="310"/>
    </location>
</feature>
<feature type="transmembrane region" description="Helical" evidence="7">
    <location>
        <begin position="235"/>
        <end position="258"/>
    </location>
</feature>
<dbReference type="CDD" id="cd17316">
    <property type="entry name" value="MFS_SV2_like"/>
    <property type="match status" value="1"/>
</dbReference>
<sequence length="591" mass="63902">MSVSHDNEKVNDSVADDTKGGDDSSVQALLDRAHQEGIKPIFLAKVKVLNDAIAECGLGRYQVCPLLHAWGGVERVEWSATSSEHPTADLGNPYAPLRRSTSRYSGLYELFFSAGFGWFADNIWLQAIAIVMPAIANQYNFPNYSSNIRMATFALYCGLIVGATFWGMTCDVIGRRTAWNATLFISGVFGVAAGASPNFITLCAMLACIGFGVGGNLPVDGALFLEFLPGKDQYLLTLLSLWWAVGQVVASLISWVFLAKYSCDTTLVGVQVLPDGSLYRCDDTNNNGWRYSYYTMGAMMLFLGILRIFVFPMDESPKFLVSIGRDQDAVNVIHNIAKKNGTTSKLTMQDLHEAAIPYLDPDSPEVVPTTRFTTWGLIRNSLDDVRGENIKGLFCTPRLAYSSSLIIFIYAALGLAYPLFNAFLGSYLSTRETETGSTGIDATYSAYTYQAACGVGGSALAAVMVQWNRTGRKYSLAFFTIMSGVFLFALTAARTSVQVNALVSIASFWENAFYGVLYGYAPEVFPTPRRGTGDALAAAASRVTGLFAPVIAVYSNAGKTPNGPVYASAAIFIFTGLTMLGLPIETVGVTA</sequence>
<feature type="transmembrane region" description="Helical" evidence="7">
    <location>
        <begin position="533"/>
        <end position="554"/>
    </location>
</feature>
<evidence type="ECO:0000256" key="1">
    <source>
        <dbReference type="ARBA" id="ARBA00004141"/>
    </source>
</evidence>